<dbReference type="OrthoDB" id="5288627at2"/>
<dbReference type="EMBL" id="CP003537">
    <property type="protein sequence ID" value="AGH94980.1"/>
    <property type="molecule type" value="Genomic_DNA"/>
</dbReference>
<proteinExistence type="predicted"/>
<dbReference type="KEGG" id="bex:A11Q_762"/>
<reference evidence="1 2" key="1">
    <citation type="journal article" date="2013" name="ISME J.">
        <title>By their genes ye shall know them: genomic signatures of predatory bacteria.</title>
        <authorList>
            <person name="Pasternak Z."/>
            <person name="Pietrokovski S."/>
            <person name="Rotem O."/>
            <person name="Gophna U."/>
            <person name="Lurie-Weinberger M.N."/>
            <person name="Jurkevitch E."/>
        </authorList>
    </citation>
    <scope>NUCLEOTIDE SEQUENCE [LARGE SCALE GENOMIC DNA]</scope>
    <source>
        <strain evidence="1 2">JSS</strain>
    </source>
</reference>
<accession>M4V975</accession>
<protein>
    <recommendedName>
        <fullName evidence="3">Lipoprotein</fullName>
    </recommendedName>
</protein>
<dbReference type="Proteomes" id="UP000012040">
    <property type="component" value="Chromosome"/>
</dbReference>
<dbReference type="eggNOG" id="COG1470">
    <property type="taxonomic scope" value="Bacteria"/>
</dbReference>
<dbReference type="HOGENOM" id="CLU_711089_0_0_7"/>
<sequence>MSTKFYFIQFALGSVIGGLIACSPTKFSQPDLSNSLCDASVTNCVVQNNYAEVTQDFKVGSGKVDILFVNDNSASMSKVQTQLAVRFSGFIQSLDAKSIDYRIAITTTDLSSVQGGQQLVTFGNGSKYLTRQDSNRVSLFNSAIIRNETIQCEEFITFMFNNYGTSFQSQPYYHSQYPIKCPSADTRGVYTANVVVSQNASSFIRSDANLNVILISNDNARQGKALESSDRAETFVSMMQQTYPTKYWDFNSIVVKDTTCRENQTLKTSTNQVVRNESGPAIVGGLGLEYAKLSNTAARDIDNKARPRGKILDICQSDYAQHFTTMSTQIAEDARMFSMKCTPESAPSVQATDNKAISYTWSGDKVIFSKGTEGRSVRVVYSCYTGPT</sequence>
<gene>
    <name evidence="1" type="ORF">A11Q_762</name>
</gene>
<evidence type="ECO:0008006" key="3">
    <source>
        <dbReference type="Google" id="ProtNLM"/>
    </source>
</evidence>
<evidence type="ECO:0000313" key="1">
    <source>
        <dbReference type="EMBL" id="AGH94980.1"/>
    </source>
</evidence>
<organism evidence="1 2">
    <name type="scientific">Pseudobdellovibrio exovorus JSS</name>
    <dbReference type="NCBI Taxonomy" id="1184267"/>
    <lineage>
        <taxon>Bacteria</taxon>
        <taxon>Pseudomonadati</taxon>
        <taxon>Bdellovibrionota</taxon>
        <taxon>Bdellovibrionia</taxon>
        <taxon>Bdellovibrionales</taxon>
        <taxon>Pseudobdellovibrionaceae</taxon>
        <taxon>Pseudobdellovibrio</taxon>
    </lineage>
</organism>
<dbReference type="AlphaFoldDB" id="M4V975"/>
<dbReference type="PATRIC" id="fig|1184267.3.peg.769"/>
<dbReference type="RefSeq" id="WP_015469470.1">
    <property type="nucleotide sequence ID" value="NC_020813.1"/>
</dbReference>
<keyword evidence="2" id="KW-1185">Reference proteome</keyword>
<name>M4V975_9BACT</name>
<evidence type="ECO:0000313" key="2">
    <source>
        <dbReference type="Proteomes" id="UP000012040"/>
    </source>
</evidence>
<dbReference type="PROSITE" id="PS51257">
    <property type="entry name" value="PROKAR_LIPOPROTEIN"/>
    <property type="match status" value="1"/>
</dbReference>